<reference evidence="2 3" key="1">
    <citation type="journal article" date="2013" name="Int. J. Syst. Evol. Microbiol.">
        <title>Kordia antarctica sp. nov., isolated from Antarctic seawater.</title>
        <authorList>
            <person name="Baek K."/>
            <person name="Choi A."/>
            <person name="Kang I."/>
            <person name="Lee K."/>
            <person name="Cho J.C."/>
        </authorList>
    </citation>
    <scope>NUCLEOTIDE SEQUENCE [LARGE SCALE GENOMIC DNA]</scope>
    <source>
        <strain evidence="2 3">IMCC3317</strain>
    </source>
</reference>
<name>A0A7L4ZPN8_9FLAO</name>
<dbReference type="PANTHER" id="PTHR30283">
    <property type="entry name" value="PEROXIDE STRESS RESPONSE PROTEIN YAAA"/>
    <property type="match status" value="1"/>
</dbReference>
<dbReference type="OrthoDB" id="9777133at2"/>
<dbReference type="HAMAP" id="MF_00652">
    <property type="entry name" value="UPF0246"/>
    <property type="match status" value="1"/>
</dbReference>
<dbReference type="AlphaFoldDB" id="A0A7L4ZPN8"/>
<sequence length="252" mass="29005">MKIVISPAKSLDIDSKIPTKKHTESCFLKEAAQLNKVLKKKSRKSLSKLMNISDALADLNWQRNQEWELPFTSENSRPSIYTFSGAVFQGLDAFSLSEEKIDVLQNSLRILSGQYGLLKPLDLMQPYRLEMGTKLPVGKNKNLYDFWKKKITTQLNNELEDGELFVNLASNEYYKAVDEKALKVPVITPVFKDFKNGEYKTIMTYAKLARGYMTRYIIDKDAKTIDDLKGFNYEGYGFSEEMSNKKELVFTR</sequence>
<dbReference type="GO" id="GO:0005829">
    <property type="term" value="C:cytosol"/>
    <property type="evidence" value="ECO:0007669"/>
    <property type="project" value="TreeGrafter"/>
</dbReference>
<dbReference type="GO" id="GO:0033194">
    <property type="term" value="P:response to hydroperoxide"/>
    <property type="evidence" value="ECO:0007669"/>
    <property type="project" value="TreeGrafter"/>
</dbReference>
<dbReference type="Pfam" id="PF03883">
    <property type="entry name" value="H2O2_YaaD"/>
    <property type="match status" value="1"/>
</dbReference>
<proteinExistence type="inferred from homology"/>
<organism evidence="2 3">
    <name type="scientific">Kordia antarctica</name>
    <dbReference type="NCBI Taxonomy" id="1218801"/>
    <lineage>
        <taxon>Bacteria</taxon>
        <taxon>Pseudomonadati</taxon>
        <taxon>Bacteroidota</taxon>
        <taxon>Flavobacteriia</taxon>
        <taxon>Flavobacteriales</taxon>
        <taxon>Flavobacteriaceae</taxon>
        <taxon>Kordia</taxon>
    </lineage>
</organism>
<dbReference type="KEGG" id="kan:IMCC3317_41070"/>
<dbReference type="EMBL" id="CP019288">
    <property type="protein sequence ID" value="QHI38713.1"/>
    <property type="molecule type" value="Genomic_DNA"/>
</dbReference>
<evidence type="ECO:0000256" key="1">
    <source>
        <dbReference type="HAMAP-Rule" id="MF_00652"/>
    </source>
</evidence>
<evidence type="ECO:0000313" key="3">
    <source>
        <dbReference type="Proteomes" id="UP000464657"/>
    </source>
</evidence>
<dbReference type="NCBIfam" id="NF002542">
    <property type="entry name" value="PRK02101.1-3"/>
    <property type="match status" value="1"/>
</dbReference>
<gene>
    <name evidence="2" type="ORF">IMCC3317_41070</name>
</gene>
<protein>
    <recommendedName>
        <fullName evidence="1">UPF0246 protein IMCC3317_41070</fullName>
    </recommendedName>
</protein>
<accession>A0A7L4ZPN8</accession>
<dbReference type="Proteomes" id="UP000464657">
    <property type="component" value="Chromosome"/>
</dbReference>
<dbReference type="InterPro" id="IPR005583">
    <property type="entry name" value="YaaA"/>
</dbReference>
<comment type="similarity">
    <text evidence="1">Belongs to the UPF0246 family.</text>
</comment>
<evidence type="ECO:0000313" key="2">
    <source>
        <dbReference type="EMBL" id="QHI38713.1"/>
    </source>
</evidence>
<dbReference type="PANTHER" id="PTHR30283:SF4">
    <property type="entry name" value="PEROXIDE STRESS RESISTANCE PROTEIN YAAA"/>
    <property type="match status" value="1"/>
</dbReference>
<keyword evidence="3" id="KW-1185">Reference proteome</keyword>
<dbReference type="RefSeq" id="WP_160131249.1">
    <property type="nucleotide sequence ID" value="NZ_CP019288.1"/>
</dbReference>